<dbReference type="SMART" id="SM00561">
    <property type="entry name" value="MBT"/>
    <property type="match status" value="2"/>
</dbReference>
<gene>
    <name evidence="8" type="ORF">EEDITHA_LOCUS16766</name>
</gene>
<dbReference type="Gene3D" id="1.10.150.50">
    <property type="entry name" value="Transcription Factor, Ets-1"/>
    <property type="match status" value="1"/>
</dbReference>
<comment type="caution">
    <text evidence="8">The sequence shown here is derived from an EMBL/GenBank/DDBJ whole genome shotgun (WGS) entry which is preliminary data.</text>
</comment>
<dbReference type="Gene3D" id="3.90.1150.190">
    <property type="entry name" value="SLED domain"/>
    <property type="match status" value="1"/>
</dbReference>
<evidence type="ECO:0000256" key="3">
    <source>
        <dbReference type="ARBA" id="ARBA00022737"/>
    </source>
</evidence>
<sequence>MMEFDWNNYLEDTKCVAVPDELFSHPTPTLEAHSFAMGMKVEALSPDMKTFCPATVTKIFNDLQFLVEIDDYIDDYEDSKMAWMCDNMHPYIYPIGWAQRNKLEIKPPKIWKEGPFDWDEYLSMTASVPAPEYCFGNKDLLKGLQVNMKLEAANPLNREEIHVANVESIVEHMLYVELIPIGEKYWFSQNSDLLFPVGWCESISYELHIPDTNPKDPPKPVEEPRTIREEFKSSKEWCDKIFFNYKCYAGPSINRIKLSHLPKHVGPGPLLLVMKDVLNKIISTSHTPAKLLKDWETEALPEKGMKLDMLRAKLKNKRYHAYVPIVTTSEQVESFCRDMCVKLQACPTLFGPVEYPDQCPQNCQQVKKSTFHNGTERRRRPKFRLTFKKIKKKVSEKREKEQRLQEIENNRGGESNESEHSAGSEPGPRPGLLGTRPGSTGTRPGSPGARSGSPGTRPGSPSTRPDSLSSPALPGSSSNCAWVTKKKREIKSTYPKKEIKTRGTKRPNFAVQMKEAHWNKKYVETIYSNSCANKKQHAESHTENETNARSCNSRYTKNISDVSAGEEPKVKKEKNCTNDPLPSNSKMIENDTAMTWIKGKEKLARNPWNWSVDDVYQYLRSTEDCKLIADKIKQEEIDGQAFIMLDLPTITHFLHMKKEFAKQLCRHITMVRWYYIVNFEENGET</sequence>
<feature type="region of interest" description="Disordered" evidence="6">
    <location>
        <begin position="562"/>
        <end position="584"/>
    </location>
</feature>
<dbReference type="InterPro" id="IPR013761">
    <property type="entry name" value="SAM/pointed_sf"/>
</dbReference>
<dbReference type="Proteomes" id="UP001153954">
    <property type="component" value="Unassembled WGS sequence"/>
</dbReference>
<feature type="compositionally biased region" description="Basic residues" evidence="6">
    <location>
        <begin position="377"/>
        <end position="395"/>
    </location>
</feature>
<evidence type="ECO:0000259" key="7">
    <source>
        <dbReference type="Pfam" id="PF12140"/>
    </source>
</evidence>
<dbReference type="EMBL" id="CAKOGL010000025">
    <property type="protein sequence ID" value="CAH2102082.1"/>
    <property type="molecule type" value="Genomic_DNA"/>
</dbReference>
<feature type="compositionally biased region" description="Basic and acidic residues" evidence="6">
    <location>
        <begin position="566"/>
        <end position="576"/>
    </location>
</feature>
<reference evidence="8" key="1">
    <citation type="submission" date="2022-03" db="EMBL/GenBank/DDBJ databases">
        <authorList>
            <person name="Tunstrom K."/>
        </authorList>
    </citation>
    <scope>NUCLEOTIDE SEQUENCE</scope>
</reference>
<evidence type="ECO:0000256" key="6">
    <source>
        <dbReference type="SAM" id="MobiDB-lite"/>
    </source>
</evidence>
<dbReference type="Gene3D" id="2.30.30.140">
    <property type="match status" value="2"/>
</dbReference>
<dbReference type="GO" id="GO:0003682">
    <property type="term" value="F:chromatin binding"/>
    <property type="evidence" value="ECO:0007669"/>
    <property type="project" value="TreeGrafter"/>
</dbReference>
<keyword evidence="2" id="KW-0678">Repressor</keyword>
<dbReference type="SUPFAM" id="SSF47769">
    <property type="entry name" value="SAM/Pointed domain"/>
    <property type="match status" value="1"/>
</dbReference>
<evidence type="ECO:0000256" key="4">
    <source>
        <dbReference type="ARBA" id="ARBA00023242"/>
    </source>
</evidence>
<dbReference type="PANTHER" id="PTHR12247:SF132">
    <property type="entry name" value="POLYCOMB PROTEIN SCM"/>
    <property type="match status" value="1"/>
</dbReference>
<feature type="repeat" description="MBT" evidence="5">
    <location>
        <begin position="4"/>
        <end position="108"/>
    </location>
</feature>
<evidence type="ECO:0000313" key="8">
    <source>
        <dbReference type="EMBL" id="CAH2102082.1"/>
    </source>
</evidence>
<protein>
    <recommendedName>
        <fullName evidence="7">SLED domain-containing protein</fullName>
    </recommendedName>
</protein>
<evidence type="ECO:0000256" key="2">
    <source>
        <dbReference type="ARBA" id="ARBA00022491"/>
    </source>
</evidence>
<dbReference type="InterPro" id="IPR050548">
    <property type="entry name" value="PcG_chromatin_remod_factors"/>
</dbReference>
<dbReference type="PANTHER" id="PTHR12247">
    <property type="entry name" value="POLYCOMB GROUP PROTEIN"/>
    <property type="match status" value="1"/>
</dbReference>
<feature type="domain" description="SLED" evidence="7">
    <location>
        <begin position="240"/>
        <end position="352"/>
    </location>
</feature>
<dbReference type="CDD" id="cd20095">
    <property type="entry name" value="MBT_SFMBT_rpt3"/>
    <property type="match status" value="1"/>
</dbReference>
<evidence type="ECO:0000256" key="5">
    <source>
        <dbReference type="PROSITE-ProRule" id="PRU00459"/>
    </source>
</evidence>
<dbReference type="SUPFAM" id="SSF63748">
    <property type="entry name" value="Tudor/PWWP/MBT"/>
    <property type="match status" value="2"/>
</dbReference>
<name>A0AAU9UW37_EUPED</name>
<dbReference type="GO" id="GO:0042393">
    <property type="term" value="F:histone binding"/>
    <property type="evidence" value="ECO:0007669"/>
    <property type="project" value="TreeGrafter"/>
</dbReference>
<proteinExistence type="predicted"/>
<comment type="subcellular location">
    <subcellularLocation>
        <location evidence="1">Nucleus</location>
    </subcellularLocation>
</comment>
<dbReference type="GO" id="GO:0045892">
    <property type="term" value="P:negative regulation of DNA-templated transcription"/>
    <property type="evidence" value="ECO:0007669"/>
    <property type="project" value="TreeGrafter"/>
</dbReference>
<accession>A0AAU9UW37</accession>
<feature type="compositionally biased region" description="Basic and acidic residues" evidence="6">
    <location>
        <begin position="396"/>
        <end position="411"/>
    </location>
</feature>
<dbReference type="PROSITE" id="PS51079">
    <property type="entry name" value="MBT"/>
    <property type="match status" value="2"/>
</dbReference>
<organism evidence="8 9">
    <name type="scientific">Euphydryas editha</name>
    <name type="common">Edith's checkerspot</name>
    <dbReference type="NCBI Taxonomy" id="104508"/>
    <lineage>
        <taxon>Eukaryota</taxon>
        <taxon>Metazoa</taxon>
        <taxon>Ecdysozoa</taxon>
        <taxon>Arthropoda</taxon>
        <taxon>Hexapoda</taxon>
        <taxon>Insecta</taxon>
        <taxon>Pterygota</taxon>
        <taxon>Neoptera</taxon>
        <taxon>Endopterygota</taxon>
        <taxon>Lepidoptera</taxon>
        <taxon>Glossata</taxon>
        <taxon>Ditrysia</taxon>
        <taxon>Papilionoidea</taxon>
        <taxon>Nymphalidae</taxon>
        <taxon>Nymphalinae</taxon>
        <taxon>Euphydryas</taxon>
    </lineage>
</organism>
<dbReference type="InterPro" id="IPR038348">
    <property type="entry name" value="SLED_sf"/>
</dbReference>
<dbReference type="InterPro" id="IPR021987">
    <property type="entry name" value="SLED"/>
</dbReference>
<feature type="repeat" description="MBT" evidence="5">
    <location>
        <begin position="116"/>
        <end position="210"/>
    </location>
</feature>
<keyword evidence="3" id="KW-0677">Repeat</keyword>
<dbReference type="InterPro" id="IPR004092">
    <property type="entry name" value="Mbt"/>
</dbReference>
<dbReference type="Pfam" id="PF02820">
    <property type="entry name" value="MBT"/>
    <property type="match status" value="2"/>
</dbReference>
<evidence type="ECO:0000313" key="9">
    <source>
        <dbReference type="Proteomes" id="UP001153954"/>
    </source>
</evidence>
<dbReference type="Pfam" id="PF12140">
    <property type="entry name" value="SLED"/>
    <property type="match status" value="1"/>
</dbReference>
<feature type="region of interest" description="Disordered" evidence="6">
    <location>
        <begin position="370"/>
        <end position="480"/>
    </location>
</feature>
<evidence type="ECO:0000256" key="1">
    <source>
        <dbReference type="ARBA" id="ARBA00004123"/>
    </source>
</evidence>
<dbReference type="GO" id="GO:0005634">
    <property type="term" value="C:nucleus"/>
    <property type="evidence" value="ECO:0007669"/>
    <property type="project" value="UniProtKB-SubCell"/>
</dbReference>
<feature type="compositionally biased region" description="Low complexity" evidence="6">
    <location>
        <begin position="430"/>
        <end position="478"/>
    </location>
</feature>
<keyword evidence="9" id="KW-1185">Reference proteome</keyword>
<keyword evidence="4" id="KW-0539">Nucleus</keyword>
<dbReference type="AlphaFoldDB" id="A0AAU9UW37"/>